<dbReference type="GO" id="GO:0008270">
    <property type="term" value="F:zinc ion binding"/>
    <property type="evidence" value="ECO:0007669"/>
    <property type="project" value="UniProtKB-KW"/>
</dbReference>
<keyword evidence="1" id="KW-0863">Zinc-finger</keyword>
<dbReference type="GeneID" id="113689321"/>
<dbReference type="PANTHER" id="PTHR31286:SF178">
    <property type="entry name" value="DUF4283 DOMAIN-CONTAINING PROTEIN"/>
    <property type="match status" value="1"/>
</dbReference>
<dbReference type="GO" id="GO:0003676">
    <property type="term" value="F:nucleic acid binding"/>
    <property type="evidence" value="ECO:0007669"/>
    <property type="project" value="InterPro"/>
</dbReference>
<sequence>MEDDLAEIIKRFALSMSEMKGAEIDVEDLGNGVQECQKSIIGRIKGEKVANFTGVKKFVTAAWGYPKNLRTTELGPNLFQFLIPREEERDKILNGGPWLLDNQIIILRAWEKGIEEDENAFRLAPLWVQVWNLPLHWIAKEVGRKIGNVFETVKEVSIPQGGGKEGKHLKLWVTMDTNQPLPRGTAVKVDGVYKWVQFKYERCPDFCYKCGRIGHSDRTCKTHIVLSKGQNENQYGP</sequence>
<dbReference type="RefSeq" id="XP_027062910.1">
    <property type="nucleotide sequence ID" value="XM_027207109.1"/>
</dbReference>
<dbReference type="Pfam" id="PF14111">
    <property type="entry name" value="DUF4283"/>
    <property type="match status" value="1"/>
</dbReference>
<accession>A0A6P6S9U2</accession>
<name>A0A6P6S9U2_COFAR</name>
<evidence type="ECO:0000313" key="3">
    <source>
        <dbReference type="Proteomes" id="UP001652660"/>
    </source>
</evidence>
<evidence type="ECO:0000259" key="2">
    <source>
        <dbReference type="PROSITE" id="PS50158"/>
    </source>
</evidence>
<gene>
    <name evidence="4" type="primary">LOC113689321</name>
</gene>
<dbReference type="Pfam" id="PF14392">
    <property type="entry name" value="zf-CCHC_4"/>
    <property type="match status" value="1"/>
</dbReference>
<evidence type="ECO:0000313" key="4">
    <source>
        <dbReference type="RefSeq" id="XP_027062910.1"/>
    </source>
</evidence>
<keyword evidence="3" id="KW-1185">Reference proteome</keyword>
<dbReference type="AlphaFoldDB" id="A0A6P6S9U2"/>
<feature type="domain" description="CCHC-type" evidence="2">
    <location>
        <begin position="207"/>
        <end position="221"/>
    </location>
</feature>
<dbReference type="InterPro" id="IPR001878">
    <property type="entry name" value="Znf_CCHC"/>
</dbReference>
<dbReference type="OrthoDB" id="1750606at2759"/>
<dbReference type="Proteomes" id="UP001652660">
    <property type="component" value="Chromosome 5c"/>
</dbReference>
<dbReference type="PROSITE" id="PS50158">
    <property type="entry name" value="ZF_CCHC"/>
    <property type="match status" value="1"/>
</dbReference>
<protein>
    <recommendedName>
        <fullName evidence="2">CCHC-type domain-containing protein</fullName>
    </recommendedName>
</protein>
<keyword evidence="1" id="KW-0862">Zinc</keyword>
<keyword evidence="1" id="KW-0479">Metal-binding</keyword>
<dbReference type="InterPro" id="IPR025836">
    <property type="entry name" value="Zn_knuckle_CX2CX4HX4C"/>
</dbReference>
<organism evidence="3 4">
    <name type="scientific">Coffea arabica</name>
    <name type="common">Arabian coffee</name>
    <dbReference type="NCBI Taxonomy" id="13443"/>
    <lineage>
        <taxon>Eukaryota</taxon>
        <taxon>Viridiplantae</taxon>
        <taxon>Streptophyta</taxon>
        <taxon>Embryophyta</taxon>
        <taxon>Tracheophyta</taxon>
        <taxon>Spermatophyta</taxon>
        <taxon>Magnoliopsida</taxon>
        <taxon>eudicotyledons</taxon>
        <taxon>Gunneridae</taxon>
        <taxon>Pentapetalae</taxon>
        <taxon>asterids</taxon>
        <taxon>lamiids</taxon>
        <taxon>Gentianales</taxon>
        <taxon>Rubiaceae</taxon>
        <taxon>Ixoroideae</taxon>
        <taxon>Gardenieae complex</taxon>
        <taxon>Bertiereae - Coffeeae clade</taxon>
        <taxon>Coffeeae</taxon>
        <taxon>Coffea</taxon>
    </lineage>
</organism>
<dbReference type="PANTHER" id="PTHR31286">
    <property type="entry name" value="GLYCINE-RICH CELL WALL STRUCTURAL PROTEIN 1.8-LIKE"/>
    <property type="match status" value="1"/>
</dbReference>
<reference evidence="4" key="2">
    <citation type="submission" date="2025-08" db="UniProtKB">
        <authorList>
            <consortium name="RefSeq"/>
        </authorList>
    </citation>
    <scope>IDENTIFICATION</scope>
    <source>
        <tissue evidence="4">Leaves</tissue>
    </source>
</reference>
<evidence type="ECO:0000256" key="1">
    <source>
        <dbReference type="PROSITE-ProRule" id="PRU00047"/>
    </source>
</evidence>
<reference evidence="3" key="1">
    <citation type="journal article" date="2025" name="Foods">
        <title>Unveiling the Microbial Signatures of Arabica Coffee Cherries: Insights into Ripeness Specific Diversity, Functional Traits, and Implications for Quality and Safety.</title>
        <authorList>
            <consortium name="RefSeq"/>
            <person name="Tenea G.N."/>
            <person name="Cifuentes V."/>
            <person name="Reyes P."/>
            <person name="Cevallos-Vallejos M."/>
        </authorList>
    </citation>
    <scope>NUCLEOTIDE SEQUENCE [LARGE SCALE GENOMIC DNA]</scope>
</reference>
<dbReference type="InterPro" id="IPR040256">
    <property type="entry name" value="At4g02000-like"/>
</dbReference>
<dbReference type="InterPro" id="IPR025558">
    <property type="entry name" value="DUF4283"/>
</dbReference>
<proteinExistence type="predicted"/>